<dbReference type="InterPro" id="IPR043198">
    <property type="entry name" value="Cyclin/Ssn8"/>
</dbReference>
<dbReference type="AlphaFoldDB" id="A0AAN5D5N8"/>
<evidence type="ECO:0000313" key="4">
    <source>
        <dbReference type="EMBL" id="GMR56846.1"/>
    </source>
</evidence>
<dbReference type="InterPro" id="IPR013763">
    <property type="entry name" value="Cyclin-like_dom"/>
</dbReference>
<evidence type="ECO:0000256" key="2">
    <source>
        <dbReference type="RuleBase" id="RU000383"/>
    </source>
</evidence>
<evidence type="ECO:0000256" key="1">
    <source>
        <dbReference type="ARBA" id="ARBA00023127"/>
    </source>
</evidence>
<dbReference type="Pfam" id="PF00134">
    <property type="entry name" value="Cyclin_N"/>
    <property type="match status" value="1"/>
</dbReference>
<dbReference type="PANTHER" id="PTHR10026">
    <property type="entry name" value="CYCLIN"/>
    <property type="match status" value="1"/>
</dbReference>
<keyword evidence="5" id="KW-1185">Reference proteome</keyword>
<evidence type="ECO:0000313" key="5">
    <source>
        <dbReference type="Proteomes" id="UP001328107"/>
    </source>
</evidence>
<accession>A0AAN5D5N8</accession>
<evidence type="ECO:0000259" key="3">
    <source>
        <dbReference type="SMART" id="SM00385"/>
    </source>
</evidence>
<dbReference type="GO" id="GO:0006357">
    <property type="term" value="P:regulation of transcription by RNA polymerase II"/>
    <property type="evidence" value="ECO:0007669"/>
    <property type="project" value="InterPro"/>
</dbReference>
<protein>
    <recommendedName>
        <fullName evidence="3">Cyclin-like domain-containing protein</fullName>
    </recommendedName>
</protein>
<dbReference type="InterPro" id="IPR036915">
    <property type="entry name" value="Cyclin-like_sf"/>
</dbReference>
<dbReference type="SUPFAM" id="SSF47954">
    <property type="entry name" value="Cyclin-like"/>
    <property type="match status" value="2"/>
</dbReference>
<comment type="caution">
    <text evidence="4">The sequence shown here is derived from an EMBL/GenBank/DDBJ whole genome shotgun (WGS) entry which is preliminary data.</text>
</comment>
<keyword evidence="1 2" id="KW-0195">Cyclin</keyword>
<dbReference type="Proteomes" id="UP001328107">
    <property type="component" value="Unassembled WGS sequence"/>
</dbReference>
<gene>
    <name evidence="4" type="ORF">PMAYCL1PPCAC_27041</name>
</gene>
<organism evidence="4 5">
    <name type="scientific">Pristionchus mayeri</name>
    <dbReference type="NCBI Taxonomy" id="1317129"/>
    <lineage>
        <taxon>Eukaryota</taxon>
        <taxon>Metazoa</taxon>
        <taxon>Ecdysozoa</taxon>
        <taxon>Nematoda</taxon>
        <taxon>Chromadorea</taxon>
        <taxon>Rhabditida</taxon>
        <taxon>Rhabditina</taxon>
        <taxon>Diplogasteromorpha</taxon>
        <taxon>Diplogasteroidea</taxon>
        <taxon>Neodiplogasteridae</taxon>
        <taxon>Pristionchus</taxon>
    </lineage>
</organism>
<name>A0AAN5D5N8_9BILA</name>
<dbReference type="GO" id="GO:0016538">
    <property type="term" value="F:cyclin-dependent protein serine/threonine kinase regulator activity"/>
    <property type="evidence" value="ECO:0007669"/>
    <property type="project" value="InterPro"/>
</dbReference>
<dbReference type="SMART" id="SM00385">
    <property type="entry name" value="CYCLIN"/>
    <property type="match status" value="1"/>
</dbReference>
<comment type="similarity">
    <text evidence="2">Belongs to the cyclin family.</text>
</comment>
<dbReference type="InterPro" id="IPR006671">
    <property type="entry name" value="Cyclin_N"/>
</dbReference>
<dbReference type="Gene3D" id="1.10.472.10">
    <property type="entry name" value="Cyclin-like"/>
    <property type="match status" value="2"/>
</dbReference>
<reference evidence="5" key="1">
    <citation type="submission" date="2022-10" db="EMBL/GenBank/DDBJ databases">
        <title>Genome assembly of Pristionchus species.</title>
        <authorList>
            <person name="Yoshida K."/>
            <person name="Sommer R.J."/>
        </authorList>
    </citation>
    <scope>NUCLEOTIDE SEQUENCE [LARGE SCALE GENOMIC DNA]</scope>
    <source>
        <strain evidence="5">RS5460</strain>
    </source>
</reference>
<sequence>MSRPRIPPDWIFEEEVIKNSPSRKAGMSEKEELDLKREGIEIMKKIGHELGWKLNNATGAACFYFHRFYMLHSIQEFSCPTTALSCMFLAGKSEETPKKCKDIAQNALKHFNNIFRLNINQLMDDIMGMERVLLQSIKFDFTIDLPYKYIIMYANDFKSKRGFDAEMVAEFVRNAWTFVNDSFFTHLCLAWEPQIIAVSLFWLAIKIRHHEEINETKWWEEHVAELCSDKMETICHEVLDYYTLMGNG</sequence>
<feature type="non-terminal residue" evidence="4">
    <location>
        <position position="248"/>
    </location>
</feature>
<dbReference type="EMBL" id="BTRK01000006">
    <property type="protein sequence ID" value="GMR56846.1"/>
    <property type="molecule type" value="Genomic_DNA"/>
</dbReference>
<feature type="domain" description="Cyclin-like" evidence="3">
    <location>
        <begin position="41"/>
        <end position="135"/>
    </location>
</feature>
<proteinExistence type="inferred from homology"/>